<evidence type="ECO:0008006" key="3">
    <source>
        <dbReference type="Google" id="ProtNLM"/>
    </source>
</evidence>
<keyword evidence="2" id="KW-1185">Reference proteome</keyword>
<dbReference type="Proteomes" id="UP001336020">
    <property type="component" value="Unassembled WGS sequence"/>
</dbReference>
<gene>
    <name evidence="1" type="ORF">Q7514_19230</name>
</gene>
<name>A0ABU7LDM4_9NOCA</name>
<dbReference type="InterPro" id="IPR016181">
    <property type="entry name" value="Acyl_CoA_acyltransferase"/>
</dbReference>
<reference evidence="1 2" key="1">
    <citation type="submission" date="2023-07" db="EMBL/GenBank/DDBJ databases">
        <authorList>
            <person name="Girao M."/>
            <person name="Carvalho M.F."/>
        </authorList>
    </citation>
    <scope>NUCLEOTIDE SEQUENCE [LARGE SCALE GENOMIC DNA]</scope>
    <source>
        <strain evidence="1 2">YIM65754</strain>
    </source>
</reference>
<evidence type="ECO:0000313" key="1">
    <source>
        <dbReference type="EMBL" id="MEE2059655.1"/>
    </source>
</evidence>
<proteinExistence type="predicted"/>
<protein>
    <recommendedName>
        <fullName evidence="3">N-acetyltransferase domain-containing protein</fullName>
    </recommendedName>
</protein>
<sequence>MTVELTPITDADLSSVAEFLRLNHNDRVPWESACSTVPWEVAAPNHGFMLRDGPKVVGTLLALYSQRRVEGRVERFCNMGSWCVLSEYRSRSMSLLDAMLAQDGYHFTVLSPDDGPREILAWRRFRFLDTSAALVPHFPWPAPFSRTRVSSDPRIIERTLTGAELGLYRDHAQALAACHLVVIRGGESCYVMYRKCRYKGVPVFAIALHVSNPDLFHRALMPVTRHLLVRHGLVATLAELRTIERRPRLSFELDSWPKMYRSTDLEPAQIDDLYSELVCIPW</sequence>
<organism evidence="1 2">
    <name type="scientific">Rhodococcus artemisiae</name>
    <dbReference type="NCBI Taxonomy" id="714159"/>
    <lineage>
        <taxon>Bacteria</taxon>
        <taxon>Bacillati</taxon>
        <taxon>Actinomycetota</taxon>
        <taxon>Actinomycetes</taxon>
        <taxon>Mycobacteriales</taxon>
        <taxon>Nocardiaceae</taxon>
        <taxon>Rhodococcus</taxon>
    </lineage>
</organism>
<evidence type="ECO:0000313" key="2">
    <source>
        <dbReference type="Proteomes" id="UP001336020"/>
    </source>
</evidence>
<dbReference type="RefSeq" id="WP_330134878.1">
    <property type="nucleotide sequence ID" value="NZ_JAUTXY010000009.1"/>
</dbReference>
<dbReference type="EMBL" id="JAUTXY010000009">
    <property type="protein sequence ID" value="MEE2059655.1"/>
    <property type="molecule type" value="Genomic_DNA"/>
</dbReference>
<comment type="caution">
    <text evidence="1">The sequence shown here is derived from an EMBL/GenBank/DDBJ whole genome shotgun (WGS) entry which is preliminary data.</text>
</comment>
<accession>A0ABU7LDM4</accession>
<dbReference type="SUPFAM" id="SSF55729">
    <property type="entry name" value="Acyl-CoA N-acyltransferases (Nat)"/>
    <property type="match status" value="1"/>
</dbReference>